<sequence length="512" mass="57916">MEESINEDLPRNNNAENNSASNERSLPPASNENQSQTCSVRGKTDPAWRYVSLQNINGKPHYQCLFCLSTFGGRGINRMKKYLAKIGGDIKKYSKVPYDVKKQMEGLLKEIQKSKTSKRKVSFNEKGTNECEDAIDEAIAQEEQQTPSQLPTKEVVGGDPKKKAKTIIPPMIPFNAVMSPFFQDMLDGVAGYGPGYIGSSYDSLRVDLLADLKRECQMVVDSYRSAWKETGCTLMADGWTDQRQRTLINFLVYCSKGLCFVKSVDASSMVKNASSLCDLFSEVIEWIGLDNFVHVVTDNAANYVAAGRLISKKFENIHWSPCAAHFLNLILKDISSMPHTSSLATRASKITVFVYNHTVFLSWLRQKDNWKEVVRLGPTRFATVFLTLMSIFERKSELQQLVVDTHFIEHKLGRSANGRAVSAIILDNKFWDDCFTVCQIVSPLIKLLRFVDADDKPSLGIVYEGMLRSENGIKEMFKHRKSAYQPYTEIINSRWDKHLKKKSSHSSLFLES</sequence>
<accession>A0A445CU13</accession>
<evidence type="ECO:0000256" key="1">
    <source>
        <dbReference type="SAM" id="MobiDB-lite"/>
    </source>
</evidence>
<dbReference type="PANTHER" id="PTHR32166">
    <property type="entry name" value="OSJNBA0013A04.12 PROTEIN"/>
    <property type="match status" value="1"/>
</dbReference>
<organism evidence="3 4">
    <name type="scientific">Arachis hypogaea</name>
    <name type="common">Peanut</name>
    <dbReference type="NCBI Taxonomy" id="3818"/>
    <lineage>
        <taxon>Eukaryota</taxon>
        <taxon>Viridiplantae</taxon>
        <taxon>Streptophyta</taxon>
        <taxon>Embryophyta</taxon>
        <taxon>Tracheophyta</taxon>
        <taxon>Spermatophyta</taxon>
        <taxon>Magnoliopsida</taxon>
        <taxon>eudicotyledons</taxon>
        <taxon>Gunneridae</taxon>
        <taxon>Pentapetalae</taxon>
        <taxon>rosids</taxon>
        <taxon>fabids</taxon>
        <taxon>Fabales</taxon>
        <taxon>Fabaceae</taxon>
        <taxon>Papilionoideae</taxon>
        <taxon>50 kb inversion clade</taxon>
        <taxon>dalbergioids sensu lato</taxon>
        <taxon>Dalbergieae</taxon>
        <taxon>Pterocarpus clade</taxon>
        <taxon>Arachis</taxon>
    </lineage>
</organism>
<feature type="region of interest" description="Disordered" evidence="1">
    <location>
        <begin position="1"/>
        <end position="41"/>
    </location>
</feature>
<evidence type="ECO:0000259" key="2">
    <source>
        <dbReference type="Pfam" id="PF04937"/>
    </source>
</evidence>
<dbReference type="AlphaFoldDB" id="A0A445CU13"/>
<dbReference type="SUPFAM" id="SSF53098">
    <property type="entry name" value="Ribonuclease H-like"/>
    <property type="match status" value="1"/>
</dbReference>
<dbReference type="PANTHER" id="PTHR32166:SF121">
    <property type="entry name" value="DUF659 DOMAIN-CONTAINING PROTEIN"/>
    <property type="match status" value="1"/>
</dbReference>
<reference evidence="3 4" key="1">
    <citation type="submission" date="2019-01" db="EMBL/GenBank/DDBJ databases">
        <title>Sequencing of cultivated peanut Arachis hypogaea provides insights into genome evolution and oil improvement.</title>
        <authorList>
            <person name="Chen X."/>
        </authorList>
    </citation>
    <scope>NUCLEOTIDE SEQUENCE [LARGE SCALE GENOMIC DNA]</scope>
    <source>
        <strain evidence="4">cv. Fuhuasheng</strain>
        <tissue evidence="3">Leaves</tissue>
    </source>
</reference>
<dbReference type="InterPro" id="IPR007021">
    <property type="entry name" value="DUF659"/>
</dbReference>
<dbReference type="Proteomes" id="UP000289738">
    <property type="component" value="Chromosome A06"/>
</dbReference>
<feature type="domain" description="DUF659" evidence="2">
    <location>
        <begin position="200"/>
        <end position="350"/>
    </location>
</feature>
<comment type="caution">
    <text evidence="3">The sequence shown here is derived from an EMBL/GenBank/DDBJ whole genome shotgun (WGS) entry which is preliminary data.</text>
</comment>
<dbReference type="EMBL" id="SDMP01000006">
    <property type="protein sequence ID" value="RYR54384.1"/>
    <property type="molecule type" value="Genomic_DNA"/>
</dbReference>
<evidence type="ECO:0000313" key="4">
    <source>
        <dbReference type="Proteomes" id="UP000289738"/>
    </source>
</evidence>
<protein>
    <recommendedName>
        <fullName evidence="2">DUF659 domain-containing protein</fullName>
    </recommendedName>
</protein>
<proteinExistence type="predicted"/>
<gene>
    <name evidence="3" type="ORF">Ahy_A06g029649</name>
</gene>
<feature type="compositionally biased region" description="Polar residues" evidence="1">
    <location>
        <begin position="28"/>
        <end position="39"/>
    </location>
</feature>
<name>A0A445CU13_ARAHY</name>
<feature type="compositionally biased region" description="Low complexity" evidence="1">
    <location>
        <begin position="11"/>
        <end position="24"/>
    </location>
</feature>
<evidence type="ECO:0000313" key="3">
    <source>
        <dbReference type="EMBL" id="RYR54384.1"/>
    </source>
</evidence>
<dbReference type="InterPro" id="IPR012337">
    <property type="entry name" value="RNaseH-like_sf"/>
</dbReference>
<dbReference type="Pfam" id="PF04937">
    <property type="entry name" value="DUF659"/>
    <property type="match status" value="1"/>
</dbReference>
<keyword evidence="4" id="KW-1185">Reference proteome</keyword>